<comment type="similarity">
    <text evidence="4">Belongs to the PP2C family.</text>
</comment>
<dbReference type="GO" id="GO:0005739">
    <property type="term" value="C:mitochondrion"/>
    <property type="evidence" value="ECO:0007669"/>
    <property type="project" value="TreeGrafter"/>
</dbReference>
<feature type="compositionally biased region" description="Low complexity" evidence="5">
    <location>
        <begin position="487"/>
        <end position="498"/>
    </location>
</feature>
<feature type="domain" description="PPM-type phosphatase" evidence="6">
    <location>
        <begin position="74"/>
        <end position="460"/>
    </location>
</feature>
<evidence type="ECO:0000256" key="4">
    <source>
        <dbReference type="RuleBase" id="RU003465"/>
    </source>
</evidence>
<protein>
    <submittedName>
        <fullName evidence="8">Protein phosphatase 1H</fullName>
    </submittedName>
</protein>
<keyword evidence="3 4" id="KW-0904">Protein phosphatase</keyword>
<dbReference type="PANTHER" id="PTHR13832">
    <property type="entry name" value="PROTEIN PHOSPHATASE 2C"/>
    <property type="match status" value="1"/>
</dbReference>
<evidence type="ECO:0000256" key="3">
    <source>
        <dbReference type="ARBA" id="ARBA00022912"/>
    </source>
</evidence>
<evidence type="ECO:0000256" key="5">
    <source>
        <dbReference type="SAM" id="MobiDB-lite"/>
    </source>
</evidence>
<feature type="compositionally biased region" description="Polar residues" evidence="5">
    <location>
        <begin position="598"/>
        <end position="607"/>
    </location>
</feature>
<dbReference type="InParanoid" id="A0A6P9A666"/>
<proteinExistence type="inferred from homology"/>
<dbReference type="CDD" id="cd00143">
    <property type="entry name" value="PP2Cc"/>
    <property type="match status" value="1"/>
</dbReference>
<dbReference type="Pfam" id="PF00481">
    <property type="entry name" value="PP2C"/>
    <property type="match status" value="2"/>
</dbReference>
<evidence type="ECO:0000259" key="6">
    <source>
        <dbReference type="PROSITE" id="PS51746"/>
    </source>
</evidence>
<reference evidence="8" key="1">
    <citation type="submission" date="2025-08" db="UniProtKB">
        <authorList>
            <consortium name="RefSeq"/>
        </authorList>
    </citation>
    <scope>IDENTIFICATION</scope>
    <source>
        <tissue evidence="8">Total insect</tissue>
    </source>
</reference>
<evidence type="ECO:0000256" key="2">
    <source>
        <dbReference type="ARBA" id="ARBA00022801"/>
    </source>
</evidence>
<dbReference type="GO" id="GO:0046872">
    <property type="term" value="F:metal ion binding"/>
    <property type="evidence" value="ECO:0007669"/>
    <property type="project" value="UniProtKB-KW"/>
</dbReference>
<accession>A0A6P9A666</accession>
<dbReference type="InterPro" id="IPR036457">
    <property type="entry name" value="PPM-type-like_dom_sf"/>
</dbReference>
<dbReference type="InterPro" id="IPR000222">
    <property type="entry name" value="PP2C_BS"/>
</dbReference>
<gene>
    <name evidence="8" type="primary">LOC117651771</name>
</gene>
<dbReference type="FunCoup" id="A0A6P9A666">
    <property type="interactions" value="1068"/>
</dbReference>
<sequence length="607" mass="67010">MFNKVRSALYNVVGGVEALPAVAEGEDQSRLRVPKFPYARPHFLLFQQDEVQVSADHQIRPIIVPRDITKVPWQSGYAETVNAGKSEWNEDQACVQQRLLVRESEKHIPGAGMPYTYFALFDGHAGYGAAVAAANQLHNVVHKKLMEVIDHILPPLELGNTGAHGHIESSTPRGMAMWYPEKPLPADVFISGALELAFNEMDALIGEDKRKYIMKGGCTAVVSLFIAGKVFVANAGDSRAVRCSLSKPYPMSNDFTPSTERRRLQQLAAHKPELLSNNFTHLEYNPRPGRALMGRKILYRDVFMTGWAYKICSPEDLRTPVVTGEGKRSRLLATIGVTRGLGDHELRSIIHNTPIKPFLSSQAEVKLYNIEAHNIHDTDVLVMGTDGLWDVTNNEKTAEIVQNSLTNFPFGDQENSKYRFTSAAQDLVMHSRGKPEGHNWQTSDGAPGTIDDISVFVIPLAAYKREWEAWKQQNEKLRQSKASDQISSKSAQTAQSSTNRYPASANLSNMDGWFPSLDGKTPTTHQNGGTPANVPVEVGVPHLNVSDLPLAEISLEAEEVMAPEDTPSRNVETIDSEEGLTPTIGSSIPENGDKDNTDPSSTNYCER</sequence>
<dbReference type="GO" id="GO:0004741">
    <property type="term" value="F:[pyruvate dehydrogenase (acetyl-transferring)]-phosphatase activity"/>
    <property type="evidence" value="ECO:0007669"/>
    <property type="project" value="TreeGrafter"/>
</dbReference>
<feature type="region of interest" description="Disordered" evidence="5">
    <location>
        <begin position="476"/>
        <end position="503"/>
    </location>
</feature>
<organism evidence="8">
    <name type="scientific">Thrips palmi</name>
    <name type="common">Melon thrips</name>
    <dbReference type="NCBI Taxonomy" id="161013"/>
    <lineage>
        <taxon>Eukaryota</taxon>
        <taxon>Metazoa</taxon>
        <taxon>Ecdysozoa</taxon>
        <taxon>Arthropoda</taxon>
        <taxon>Hexapoda</taxon>
        <taxon>Insecta</taxon>
        <taxon>Pterygota</taxon>
        <taxon>Neoptera</taxon>
        <taxon>Paraneoptera</taxon>
        <taxon>Thysanoptera</taxon>
        <taxon>Terebrantia</taxon>
        <taxon>Thripoidea</taxon>
        <taxon>Thripidae</taxon>
        <taxon>Thrips</taxon>
    </lineage>
</organism>
<keyword evidence="7" id="KW-1185">Reference proteome</keyword>
<feature type="region of interest" description="Disordered" evidence="5">
    <location>
        <begin position="561"/>
        <end position="607"/>
    </location>
</feature>
<dbReference type="SMART" id="SM00332">
    <property type="entry name" value="PP2Cc"/>
    <property type="match status" value="1"/>
</dbReference>
<dbReference type="InterPro" id="IPR001932">
    <property type="entry name" value="PPM-type_phosphatase-like_dom"/>
</dbReference>
<dbReference type="KEGG" id="tpal:117651771"/>
<dbReference type="PANTHER" id="PTHR13832:SF354">
    <property type="entry name" value="GM14138P"/>
    <property type="match status" value="1"/>
</dbReference>
<keyword evidence="1" id="KW-0479">Metal-binding</keyword>
<name>A0A6P9A666_THRPL</name>
<evidence type="ECO:0000313" key="8">
    <source>
        <dbReference type="RefSeq" id="XP_034251991.1"/>
    </source>
</evidence>
<evidence type="ECO:0000313" key="7">
    <source>
        <dbReference type="Proteomes" id="UP000515158"/>
    </source>
</evidence>
<dbReference type="GeneID" id="117651771"/>
<dbReference type="OrthoDB" id="10264738at2759"/>
<dbReference type="Gene3D" id="3.60.40.10">
    <property type="entry name" value="PPM-type phosphatase domain"/>
    <property type="match status" value="1"/>
</dbReference>
<keyword evidence="2 4" id="KW-0378">Hydrolase</keyword>
<dbReference type="AlphaFoldDB" id="A0A6P9A666"/>
<dbReference type="SUPFAM" id="SSF81606">
    <property type="entry name" value="PP2C-like"/>
    <property type="match status" value="1"/>
</dbReference>
<dbReference type="Proteomes" id="UP000515158">
    <property type="component" value="Unplaced"/>
</dbReference>
<evidence type="ECO:0000256" key="1">
    <source>
        <dbReference type="ARBA" id="ARBA00022723"/>
    </source>
</evidence>
<dbReference type="RefSeq" id="XP_034251991.1">
    <property type="nucleotide sequence ID" value="XM_034396100.1"/>
</dbReference>
<dbReference type="PROSITE" id="PS51746">
    <property type="entry name" value="PPM_2"/>
    <property type="match status" value="1"/>
</dbReference>
<dbReference type="PROSITE" id="PS01032">
    <property type="entry name" value="PPM_1"/>
    <property type="match status" value="1"/>
</dbReference>
<dbReference type="InterPro" id="IPR015655">
    <property type="entry name" value="PP2C"/>
</dbReference>